<keyword evidence="1" id="KW-1185">Reference proteome</keyword>
<organism evidence="1 2">
    <name type="scientific">Panagrolaimus davidi</name>
    <dbReference type="NCBI Taxonomy" id="227884"/>
    <lineage>
        <taxon>Eukaryota</taxon>
        <taxon>Metazoa</taxon>
        <taxon>Ecdysozoa</taxon>
        <taxon>Nematoda</taxon>
        <taxon>Chromadorea</taxon>
        <taxon>Rhabditida</taxon>
        <taxon>Tylenchina</taxon>
        <taxon>Panagrolaimomorpha</taxon>
        <taxon>Panagrolaimoidea</taxon>
        <taxon>Panagrolaimidae</taxon>
        <taxon>Panagrolaimus</taxon>
    </lineage>
</organism>
<protein>
    <submittedName>
        <fullName evidence="2">Uncharacterized protein</fullName>
    </submittedName>
</protein>
<name>A0A914QKU4_9BILA</name>
<evidence type="ECO:0000313" key="2">
    <source>
        <dbReference type="WBParaSite" id="PDA_v2.g4169.t1"/>
    </source>
</evidence>
<dbReference type="Proteomes" id="UP000887578">
    <property type="component" value="Unplaced"/>
</dbReference>
<accession>A0A914QKU4</accession>
<sequence>MEQISVNSTPIGFTPVTATREELLRIKPGDTTVLTLQMIKAYPLEKRTTRFSAEPKNYQKFDLIGQDKDLIVTAEAWDNNCELISNLLPEKAFVKIKFTAKQLYNTTLVETPIQFSIGFSHKMAQLAIPDDPNDSNNRPSTE</sequence>
<proteinExistence type="predicted"/>
<reference evidence="2" key="1">
    <citation type="submission" date="2022-11" db="UniProtKB">
        <authorList>
            <consortium name="WormBaseParasite"/>
        </authorList>
    </citation>
    <scope>IDENTIFICATION</scope>
</reference>
<dbReference type="AlphaFoldDB" id="A0A914QKU4"/>
<dbReference type="WBParaSite" id="PDA_v2.g4169.t1">
    <property type="protein sequence ID" value="PDA_v2.g4169.t1"/>
    <property type="gene ID" value="PDA_v2.g4169"/>
</dbReference>
<evidence type="ECO:0000313" key="1">
    <source>
        <dbReference type="Proteomes" id="UP000887578"/>
    </source>
</evidence>